<protein>
    <submittedName>
        <fullName evidence="1">Uncharacterized protein</fullName>
    </submittedName>
</protein>
<gene>
    <name evidence="1" type="ORF">B296_00058210</name>
</gene>
<sequence length="58" mass="6362">MRLRLKFLEEETRAAVEEVAAAAMAATAEEARCRHCTGGAMAVREYGSGWTTTEGREE</sequence>
<proteinExistence type="predicted"/>
<dbReference type="Proteomes" id="UP000287651">
    <property type="component" value="Unassembled WGS sequence"/>
</dbReference>
<evidence type="ECO:0000313" key="2">
    <source>
        <dbReference type="Proteomes" id="UP000287651"/>
    </source>
</evidence>
<name>A0A426X5M8_ENSVE</name>
<dbReference type="EMBL" id="AMZH03026145">
    <property type="protein sequence ID" value="RRT34750.1"/>
    <property type="molecule type" value="Genomic_DNA"/>
</dbReference>
<evidence type="ECO:0000313" key="1">
    <source>
        <dbReference type="EMBL" id="RRT34750.1"/>
    </source>
</evidence>
<accession>A0A426X5M8</accession>
<comment type="caution">
    <text evidence="1">The sequence shown here is derived from an EMBL/GenBank/DDBJ whole genome shotgun (WGS) entry which is preliminary data.</text>
</comment>
<organism evidence="1 2">
    <name type="scientific">Ensete ventricosum</name>
    <name type="common">Abyssinian banana</name>
    <name type="synonym">Musa ensete</name>
    <dbReference type="NCBI Taxonomy" id="4639"/>
    <lineage>
        <taxon>Eukaryota</taxon>
        <taxon>Viridiplantae</taxon>
        <taxon>Streptophyta</taxon>
        <taxon>Embryophyta</taxon>
        <taxon>Tracheophyta</taxon>
        <taxon>Spermatophyta</taxon>
        <taxon>Magnoliopsida</taxon>
        <taxon>Liliopsida</taxon>
        <taxon>Zingiberales</taxon>
        <taxon>Musaceae</taxon>
        <taxon>Ensete</taxon>
    </lineage>
</organism>
<dbReference type="AlphaFoldDB" id="A0A426X5M8"/>
<reference evidence="1 2" key="1">
    <citation type="journal article" date="2014" name="Agronomy (Basel)">
        <title>A Draft Genome Sequence for Ensete ventricosum, the Drought-Tolerant Tree Against Hunger.</title>
        <authorList>
            <person name="Harrison J."/>
            <person name="Moore K.A."/>
            <person name="Paszkiewicz K."/>
            <person name="Jones T."/>
            <person name="Grant M."/>
            <person name="Ambacheew D."/>
            <person name="Muzemil S."/>
            <person name="Studholme D.J."/>
        </authorList>
    </citation>
    <scope>NUCLEOTIDE SEQUENCE [LARGE SCALE GENOMIC DNA]</scope>
</reference>